<accession>A0A919K6K5</accession>
<evidence type="ECO:0008006" key="4">
    <source>
        <dbReference type="Google" id="ProtNLM"/>
    </source>
</evidence>
<proteinExistence type="predicted"/>
<evidence type="ECO:0000313" key="2">
    <source>
        <dbReference type="EMBL" id="GIF01009.1"/>
    </source>
</evidence>
<name>A0A919K6K5_9ACTN</name>
<keyword evidence="3" id="KW-1185">Reference proteome</keyword>
<dbReference type="Proteomes" id="UP000636960">
    <property type="component" value="Unassembled WGS sequence"/>
</dbReference>
<feature type="transmembrane region" description="Helical" evidence="1">
    <location>
        <begin position="74"/>
        <end position="93"/>
    </location>
</feature>
<evidence type="ECO:0000256" key="1">
    <source>
        <dbReference type="SAM" id="Phobius"/>
    </source>
</evidence>
<feature type="transmembrane region" description="Helical" evidence="1">
    <location>
        <begin position="47"/>
        <end position="68"/>
    </location>
</feature>
<organism evidence="2 3">
    <name type="scientific">Paractinoplanes rishiriensis</name>
    <dbReference type="NCBI Taxonomy" id="1050105"/>
    <lineage>
        <taxon>Bacteria</taxon>
        <taxon>Bacillati</taxon>
        <taxon>Actinomycetota</taxon>
        <taxon>Actinomycetes</taxon>
        <taxon>Micromonosporales</taxon>
        <taxon>Micromonosporaceae</taxon>
        <taxon>Paractinoplanes</taxon>
    </lineage>
</organism>
<sequence length="101" mass="10286">MQRQTSAWPGLLPAGTVKQLAEIDPASTAVLLAEIAQDARHARRMAWARLAAAVLIFGASLALSAHFVGAGISAGGMVSVGGGTLTVVTLLLTGGPSRRRP</sequence>
<dbReference type="RefSeq" id="WP_203789369.1">
    <property type="nucleotide sequence ID" value="NZ_BOMV01000096.1"/>
</dbReference>
<dbReference type="EMBL" id="BOMV01000096">
    <property type="protein sequence ID" value="GIF01009.1"/>
    <property type="molecule type" value="Genomic_DNA"/>
</dbReference>
<comment type="caution">
    <text evidence="2">The sequence shown here is derived from an EMBL/GenBank/DDBJ whole genome shotgun (WGS) entry which is preliminary data.</text>
</comment>
<reference evidence="2" key="1">
    <citation type="submission" date="2021-01" db="EMBL/GenBank/DDBJ databases">
        <title>Whole genome shotgun sequence of Actinoplanes rishiriensis NBRC 108556.</title>
        <authorList>
            <person name="Komaki H."/>
            <person name="Tamura T."/>
        </authorList>
    </citation>
    <scope>NUCLEOTIDE SEQUENCE</scope>
    <source>
        <strain evidence="2">NBRC 108556</strain>
    </source>
</reference>
<gene>
    <name evidence="2" type="ORF">Ari01nite_84730</name>
</gene>
<protein>
    <recommendedName>
        <fullName evidence="4">DUF2335 domain-containing protein</fullName>
    </recommendedName>
</protein>
<keyword evidence="1" id="KW-1133">Transmembrane helix</keyword>
<evidence type="ECO:0000313" key="3">
    <source>
        <dbReference type="Proteomes" id="UP000636960"/>
    </source>
</evidence>
<keyword evidence="1" id="KW-0472">Membrane</keyword>
<dbReference type="AlphaFoldDB" id="A0A919K6K5"/>
<keyword evidence="1" id="KW-0812">Transmembrane</keyword>